<feature type="domain" description="IPT/TIG" evidence="3">
    <location>
        <begin position="62"/>
        <end position="147"/>
    </location>
</feature>
<keyword evidence="2" id="KW-0732">Signal</keyword>
<evidence type="ECO:0000256" key="2">
    <source>
        <dbReference type="SAM" id="SignalP"/>
    </source>
</evidence>
<organism evidence="4 5">
    <name type="scientific">Candidatus Nomurabacteria bacterium RIFCSPHIGHO2_01_FULL_39_10</name>
    <dbReference type="NCBI Taxonomy" id="1801733"/>
    <lineage>
        <taxon>Bacteria</taxon>
        <taxon>Candidatus Nomuraibacteriota</taxon>
    </lineage>
</organism>
<dbReference type="EMBL" id="MFTJ01000054">
    <property type="protein sequence ID" value="OGI64347.1"/>
    <property type="molecule type" value="Genomic_DNA"/>
</dbReference>
<dbReference type="AlphaFoldDB" id="A0A1F6V3U6"/>
<dbReference type="InterPro" id="IPR002909">
    <property type="entry name" value="IPT_dom"/>
</dbReference>
<dbReference type="SUPFAM" id="SSF81296">
    <property type="entry name" value="E set domains"/>
    <property type="match status" value="1"/>
</dbReference>
<gene>
    <name evidence="4" type="ORF">A2642_04430</name>
</gene>
<evidence type="ECO:0000313" key="5">
    <source>
        <dbReference type="Proteomes" id="UP000178700"/>
    </source>
</evidence>
<proteinExistence type="predicted"/>
<protein>
    <recommendedName>
        <fullName evidence="3">IPT/TIG domain-containing protein</fullName>
    </recommendedName>
</protein>
<evidence type="ECO:0000256" key="1">
    <source>
        <dbReference type="SAM" id="Phobius"/>
    </source>
</evidence>
<keyword evidence="1" id="KW-0812">Transmembrane</keyword>
<dbReference type="Proteomes" id="UP000178700">
    <property type="component" value="Unassembled WGS sequence"/>
</dbReference>
<dbReference type="InterPro" id="IPR013783">
    <property type="entry name" value="Ig-like_fold"/>
</dbReference>
<name>A0A1F6V3U6_9BACT</name>
<evidence type="ECO:0000313" key="4">
    <source>
        <dbReference type="EMBL" id="OGI64347.1"/>
    </source>
</evidence>
<keyword evidence="1" id="KW-0472">Membrane</keyword>
<dbReference type="InterPro" id="IPR014756">
    <property type="entry name" value="Ig_E-set"/>
</dbReference>
<sequence length="246" mass="26219">MNKINNKKITYSLILLAFLAFILPTQGFAKACSEGGCNYVFSNYSEPAPSQTVEKQLVNPSPVITSINPGSSAKGLGTKTITIKGSGFIPSSVARMNGYDRTTVFIDSSNLLMKLTETDLYRDTSFFVTVFNRGPGGGYSNAATFTIYKAVGSPSASVQKKNSGTASGTVIVNDTPDTFYEIPGEQGAGSEVSNLAGNAIFGSNGFMPSGLIQWILFAIVVLLIVILIRKVFGAEEKYHATPLKHS</sequence>
<feature type="signal peptide" evidence="2">
    <location>
        <begin position="1"/>
        <end position="31"/>
    </location>
</feature>
<dbReference type="Gene3D" id="2.60.40.10">
    <property type="entry name" value="Immunoglobulins"/>
    <property type="match status" value="1"/>
</dbReference>
<dbReference type="Pfam" id="PF01833">
    <property type="entry name" value="TIG"/>
    <property type="match status" value="1"/>
</dbReference>
<feature type="chain" id="PRO_5009527132" description="IPT/TIG domain-containing protein" evidence="2">
    <location>
        <begin position="32"/>
        <end position="246"/>
    </location>
</feature>
<feature type="transmembrane region" description="Helical" evidence="1">
    <location>
        <begin position="211"/>
        <end position="228"/>
    </location>
</feature>
<keyword evidence="1" id="KW-1133">Transmembrane helix</keyword>
<evidence type="ECO:0000259" key="3">
    <source>
        <dbReference type="Pfam" id="PF01833"/>
    </source>
</evidence>
<reference evidence="4 5" key="1">
    <citation type="journal article" date="2016" name="Nat. Commun.">
        <title>Thousands of microbial genomes shed light on interconnected biogeochemical processes in an aquifer system.</title>
        <authorList>
            <person name="Anantharaman K."/>
            <person name="Brown C.T."/>
            <person name="Hug L.A."/>
            <person name="Sharon I."/>
            <person name="Castelle C.J."/>
            <person name="Probst A.J."/>
            <person name="Thomas B.C."/>
            <person name="Singh A."/>
            <person name="Wilkins M.J."/>
            <person name="Karaoz U."/>
            <person name="Brodie E.L."/>
            <person name="Williams K.H."/>
            <person name="Hubbard S.S."/>
            <person name="Banfield J.F."/>
        </authorList>
    </citation>
    <scope>NUCLEOTIDE SEQUENCE [LARGE SCALE GENOMIC DNA]</scope>
</reference>
<accession>A0A1F6V3U6</accession>
<comment type="caution">
    <text evidence="4">The sequence shown here is derived from an EMBL/GenBank/DDBJ whole genome shotgun (WGS) entry which is preliminary data.</text>
</comment>